<dbReference type="PANTHER" id="PTHR34501:SF9">
    <property type="entry name" value="MAJOR OUTER MEMBRANE PROTEIN P.IA"/>
    <property type="match status" value="1"/>
</dbReference>
<evidence type="ECO:0000256" key="6">
    <source>
        <dbReference type="ARBA" id="ARBA00022729"/>
    </source>
</evidence>
<dbReference type="AlphaFoldDB" id="A0AAI9SBV8"/>
<dbReference type="EMBL" id="WEHW01000017">
    <property type="protein sequence ID" value="KAB7651293.1"/>
    <property type="molecule type" value="Genomic_DNA"/>
</dbReference>
<evidence type="ECO:0000313" key="14">
    <source>
        <dbReference type="Proteomes" id="UP000469462"/>
    </source>
</evidence>
<dbReference type="PANTHER" id="PTHR34501">
    <property type="entry name" value="PROTEIN YDDL-RELATED"/>
    <property type="match status" value="1"/>
</dbReference>
<name>A0AAI9SBV8_9BURK</name>
<dbReference type="Pfam" id="PF13609">
    <property type="entry name" value="Porin_4"/>
    <property type="match status" value="1"/>
</dbReference>
<keyword evidence="9" id="KW-0472">Membrane</keyword>
<dbReference type="Gene3D" id="2.40.160.10">
    <property type="entry name" value="Porin"/>
    <property type="match status" value="1"/>
</dbReference>
<evidence type="ECO:0000256" key="4">
    <source>
        <dbReference type="ARBA" id="ARBA00022452"/>
    </source>
</evidence>
<comment type="subunit">
    <text evidence="2">Homotrimer.</text>
</comment>
<keyword evidence="6 11" id="KW-0732">Signal</keyword>
<dbReference type="InterPro" id="IPR033900">
    <property type="entry name" value="Gram_neg_porin_domain"/>
</dbReference>
<evidence type="ECO:0000256" key="2">
    <source>
        <dbReference type="ARBA" id="ARBA00011233"/>
    </source>
</evidence>
<evidence type="ECO:0000256" key="3">
    <source>
        <dbReference type="ARBA" id="ARBA00022448"/>
    </source>
</evidence>
<feature type="domain" description="Porin" evidence="12">
    <location>
        <begin position="15"/>
        <end position="365"/>
    </location>
</feature>
<accession>A0AAI9SBV8</accession>
<dbReference type="GO" id="GO:0009279">
    <property type="term" value="C:cell outer membrane"/>
    <property type="evidence" value="ECO:0007669"/>
    <property type="project" value="UniProtKB-SubCell"/>
</dbReference>
<gene>
    <name evidence="13" type="ORF">GBM96_06150</name>
</gene>
<sequence>MHSTTRITRTALFLAIAGALASAAQAADVQLYGRVETALFFQKVESEDNAKLQMENGASRIGLTINEALTDDLSMRGYLETGFGSDDGTLSNTSGGAPTGSTMLFDRRAILAVKSKTWGELGFGRMGTVRSTMAPYGWGLGSLDPFETAYSVDCSISGMFGNDARGNNSITWMSPKAAGFQGGITYSLATTGQEADETGKNNRQLALMLSYTNGPLMIVTGATEQRFGYDENPSATDPDKGKKYDRENARAYTLGATYQLTDSVKLFAAYQYHDDWRMVGGWNVDRWYGSAARHGIDGSTYLLGAQFWPTASIRLIGDVIYFDGSHKTEDEKITAERTVVNGAFEYYFSKTAKAYVALSYSTGSGALDSDRTFAHFGSSANDVNRWTGHIGLQKRF</sequence>
<dbReference type="CDD" id="cd00342">
    <property type="entry name" value="gram_neg_porins"/>
    <property type="match status" value="1"/>
</dbReference>
<dbReference type="InterPro" id="IPR050298">
    <property type="entry name" value="Gram-neg_bact_OMP"/>
</dbReference>
<feature type="signal peptide" evidence="11">
    <location>
        <begin position="1"/>
        <end position="26"/>
    </location>
</feature>
<evidence type="ECO:0000313" key="13">
    <source>
        <dbReference type="EMBL" id="KAB7651293.1"/>
    </source>
</evidence>
<dbReference type="InterPro" id="IPR023614">
    <property type="entry name" value="Porin_dom_sf"/>
</dbReference>
<feature type="chain" id="PRO_5042579606" evidence="11">
    <location>
        <begin position="27"/>
        <end position="396"/>
    </location>
</feature>
<proteinExistence type="predicted"/>
<keyword evidence="10" id="KW-0998">Cell outer membrane</keyword>
<comment type="subcellular location">
    <subcellularLocation>
        <location evidence="1">Cell outer membrane</location>
        <topology evidence="1">Multi-pass membrane protein</topology>
    </subcellularLocation>
</comment>
<evidence type="ECO:0000256" key="5">
    <source>
        <dbReference type="ARBA" id="ARBA00022692"/>
    </source>
</evidence>
<keyword evidence="4" id="KW-1134">Transmembrane beta strand</keyword>
<organism evidence="13 14">
    <name type="scientific">Sutterella seckii</name>
    <dbReference type="NCBI Taxonomy" id="1944635"/>
    <lineage>
        <taxon>Bacteria</taxon>
        <taxon>Pseudomonadati</taxon>
        <taxon>Pseudomonadota</taxon>
        <taxon>Betaproteobacteria</taxon>
        <taxon>Burkholderiales</taxon>
        <taxon>Sutterellaceae</taxon>
        <taxon>Sutterella</taxon>
    </lineage>
</organism>
<comment type="caution">
    <text evidence="13">The sequence shown here is derived from an EMBL/GenBank/DDBJ whole genome shotgun (WGS) entry which is preliminary data.</text>
</comment>
<protein>
    <submittedName>
        <fullName evidence="13">Porin</fullName>
    </submittedName>
</protein>
<keyword evidence="5" id="KW-0812">Transmembrane</keyword>
<dbReference type="GO" id="GO:0006811">
    <property type="term" value="P:monoatomic ion transport"/>
    <property type="evidence" value="ECO:0007669"/>
    <property type="project" value="UniProtKB-KW"/>
</dbReference>
<evidence type="ECO:0000256" key="1">
    <source>
        <dbReference type="ARBA" id="ARBA00004571"/>
    </source>
</evidence>
<keyword evidence="3" id="KW-0813">Transport</keyword>
<dbReference type="RefSeq" id="WP_139688802.1">
    <property type="nucleotide sequence ID" value="NZ_WEHW01000017.1"/>
</dbReference>
<reference evidence="13 14" key="1">
    <citation type="submission" date="2019-10" db="EMBL/GenBank/DDBJ databases">
        <title>Genome diversity of Sutterella seckii.</title>
        <authorList>
            <person name="Chaplin A.V."/>
            <person name="Sokolova S.R."/>
            <person name="Mosin K.A."/>
            <person name="Ivanova E.L."/>
            <person name="Kochetkova T.O."/>
            <person name="Goltsov A.Y."/>
            <person name="Trofimov D.Y."/>
            <person name="Efimov B.A."/>
        </authorList>
    </citation>
    <scope>NUCLEOTIDE SEQUENCE [LARGE SCALE GENOMIC DNA]</scope>
    <source>
        <strain evidence="13 14">ASD3426</strain>
    </source>
</reference>
<evidence type="ECO:0000259" key="12">
    <source>
        <dbReference type="Pfam" id="PF13609"/>
    </source>
</evidence>
<evidence type="ECO:0000256" key="8">
    <source>
        <dbReference type="ARBA" id="ARBA00023114"/>
    </source>
</evidence>
<evidence type="ECO:0000256" key="11">
    <source>
        <dbReference type="SAM" id="SignalP"/>
    </source>
</evidence>
<dbReference type="GO" id="GO:0015288">
    <property type="term" value="F:porin activity"/>
    <property type="evidence" value="ECO:0007669"/>
    <property type="project" value="UniProtKB-KW"/>
</dbReference>
<dbReference type="SUPFAM" id="SSF56935">
    <property type="entry name" value="Porins"/>
    <property type="match status" value="1"/>
</dbReference>
<keyword evidence="8" id="KW-0626">Porin</keyword>
<dbReference type="Proteomes" id="UP000469462">
    <property type="component" value="Unassembled WGS sequence"/>
</dbReference>
<evidence type="ECO:0000256" key="7">
    <source>
        <dbReference type="ARBA" id="ARBA00023065"/>
    </source>
</evidence>
<keyword evidence="14" id="KW-1185">Reference proteome</keyword>
<evidence type="ECO:0000256" key="10">
    <source>
        <dbReference type="ARBA" id="ARBA00023237"/>
    </source>
</evidence>
<dbReference type="GO" id="GO:0046930">
    <property type="term" value="C:pore complex"/>
    <property type="evidence" value="ECO:0007669"/>
    <property type="project" value="UniProtKB-KW"/>
</dbReference>
<evidence type="ECO:0000256" key="9">
    <source>
        <dbReference type="ARBA" id="ARBA00023136"/>
    </source>
</evidence>
<keyword evidence="7" id="KW-0406">Ion transport</keyword>